<dbReference type="InterPro" id="IPR024449">
    <property type="entry name" value="Anti-sigma_RsgI_N"/>
</dbReference>
<name>A0A7C8GVJ7_9BACI</name>
<comment type="caution">
    <text evidence="9">The sequence shown here is derived from an EMBL/GenBank/DDBJ whole genome shotgun (WGS) entry which is preliminary data.</text>
</comment>
<feature type="compositionally biased region" description="Acidic residues" evidence="6">
    <location>
        <begin position="257"/>
        <end position="266"/>
    </location>
</feature>
<evidence type="ECO:0000313" key="10">
    <source>
        <dbReference type="Proteomes" id="UP000480246"/>
    </source>
</evidence>
<evidence type="ECO:0000256" key="6">
    <source>
        <dbReference type="SAM" id="MobiDB-lite"/>
    </source>
</evidence>
<dbReference type="Proteomes" id="UP000480246">
    <property type="component" value="Unassembled WGS sequence"/>
</dbReference>
<evidence type="ECO:0000256" key="7">
    <source>
        <dbReference type="SAM" id="Phobius"/>
    </source>
</evidence>
<dbReference type="RefSeq" id="WP_153401292.1">
    <property type="nucleotide sequence ID" value="NZ_ML762424.1"/>
</dbReference>
<evidence type="ECO:0000313" key="9">
    <source>
        <dbReference type="EMBL" id="KAB8138985.1"/>
    </source>
</evidence>
<keyword evidence="4 7" id="KW-1133">Transmembrane helix</keyword>
<comment type="subcellular location">
    <subcellularLocation>
        <location evidence="1">Cell membrane</location>
        <topology evidence="1">Single-pass membrane protein</topology>
    </subcellularLocation>
</comment>
<protein>
    <recommendedName>
        <fullName evidence="8">RsgI N-terminal anti-sigma domain-containing protein</fullName>
    </recommendedName>
</protein>
<evidence type="ECO:0000256" key="1">
    <source>
        <dbReference type="ARBA" id="ARBA00004162"/>
    </source>
</evidence>
<evidence type="ECO:0000259" key="8">
    <source>
        <dbReference type="PROSITE" id="PS51849"/>
    </source>
</evidence>
<dbReference type="OrthoDB" id="9800626at2"/>
<evidence type="ECO:0000256" key="2">
    <source>
        <dbReference type="ARBA" id="ARBA00022475"/>
    </source>
</evidence>
<dbReference type="GO" id="GO:0005886">
    <property type="term" value="C:plasma membrane"/>
    <property type="evidence" value="ECO:0007669"/>
    <property type="project" value="UniProtKB-SubCell"/>
</dbReference>
<feature type="region of interest" description="Disordered" evidence="6">
    <location>
        <begin position="221"/>
        <end position="240"/>
    </location>
</feature>
<dbReference type="InterPro" id="IPR055431">
    <property type="entry name" value="RsgI_M"/>
</dbReference>
<keyword evidence="2" id="KW-1003">Cell membrane</keyword>
<feature type="region of interest" description="Disordered" evidence="6">
    <location>
        <begin position="256"/>
        <end position="376"/>
    </location>
</feature>
<keyword evidence="10" id="KW-1185">Reference proteome</keyword>
<feature type="compositionally biased region" description="Basic and acidic residues" evidence="6">
    <location>
        <begin position="228"/>
        <end position="240"/>
    </location>
</feature>
<evidence type="ECO:0000256" key="3">
    <source>
        <dbReference type="ARBA" id="ARBA00022692"/>
    </source>
</evidence>
<feature type="domain" description="RsgI N-terminal anti-sigma" evidence="8">
    <location>
        <begin position="2"/>
        <end position="49"/>
    </location>
</feature>
<dbReference type="Pfam" id="PF23750">
    <property type="entry name" value="RsgI_M"/>
    <property type="match status" value="1"/>
</dbReference>
<dbReference type="PROSITE" id="PS51849">
    <property type="entry name" value="RSGI_N"/>
    <property type="match status" value="1"/>
</dbReference>
<proteinExistence type="predicted"/>
<dbReference type="AlphaFoldDB" id="A0A7C8GVJ7"/>
<accession>A0A7C8GVJ7</accession>
<reference evidence="9 10" key="1">
    <citation type="submission" date="2019-10" db="EMBL/GenBank/DDBJ databases">
        <title>Gracilibacillus sp. nov. isolated from rice seeds.</title>
        <authorList>
            <person name="He S."/>
        </authorList>
    </citation>
    <scope>NUCLEOTIDE SEQUENCE [LARGE SCALE GENOMIC DNA]</scope>
    <source>
        <strain evidence="9 10">TD8</strain>
    </source>
</reference>
<dbReference type="EMBL" id="WEID01000009">
    <property type="protein sequence ID" value="KAB8138985.1"/>
    <property type="molecule type" value="Genomic_DNA"/>
</dbReference>
<feature type="compositionally biased region" description="Basic and acidic residues" evidence="6">
    <location>
        <begin position="318"/>
        <end position="345"/>
    </location>
</feature>
<sequence length="376" mass="43433">MKKGIVVERKRGYMIVVDRQGIFHKAKTVKESEIGAEVIFEEKEGKWSSFLLWSHKRNFRLTAMVILCLSLVTPFFLWSNTNEAYAIVSLDINPSVNIEIDENYRIIDIQPMNEDAKTLLKSIKVENKTLTEVSEEIIQYSHEQLELKNNSPILMAVSYYNDTNNQKQVVQNLEEYYMEKQYPVAIYEVSRSLRTKAEKENISLNKMMAKEIEDERTVVISADNSSNKADESREELPELNEKERELIYNFYYPSQPEQEEASETEESSTKNPTAPSSIKTEVKQSVQNEPVIKTKPALPEQASDVAKENRRKHSVQSKNEHVVDKHAEKKDKADKKHPNKSDKKNDKNKRNKDKGHGPEKSPNHPSNNHPNGKEKK</sequence>
<gene>
    <name evidence="9" type="ORF">F9U64_02465</name>
</gene>
<feature type="transmembrane region" description="Helical" evidence="7">
    <location>
        <begin position="59"/>
        <end position="78"/>
    </location>
</feature>
<keyword evidence="5 7" id="KW-0472">Membrane</keyword>
<evidence type="ECO:0000256" key="4">
    <source>
        <dbReference type="ARBA" id="ARBA00022989"/>
    </source>
</evidence>
<evidence type="ECO:0000256" key="5">
    <source>
        <dbReference type="ARBA" id="ARBA00023136"/>
    </source>
</evidence>
<organism evidence="9 10">
    <name type="scientific">Gracilibacillus oryzae</name>
    <dbReference type="NCBI Taxonomy" id="1672701"/>
    <lineage>
        <taxon>Bacteria</taxon>
        <taxon>Bacillati</taxon>
        <taxon>Bacillota</taxon>
        <taxon>Bacilli</taxon>
        <taxon>Bacillales</taxon>
        <taxon>Bacillaceae</taxon>
        <taxon>Gracilibacillus</taxon>
    </lineage>
</organism>
<dbReference type="PROSITE" id="PS50890">
    <property type="entry name" value="PUA"/>
    <property type="match status" value="1"/>
</dbReference>
<dbReference type="Pfam" id="PF12791">
    <property type="entry name" value="RsgI_N"/>
    <property type="match status" value="1"/>
</dbReference>
<feature type="compositionally biased region" description="Polar residues" evidence="6">
    <location>
        <begin position="270"/>
        <end position="288"/>
    </location>
</feature>
<keyword evidence="3 7" id="KW-0812">Transmembrane</keyword>